<feature type="transmembrane region" description="Helical" evidence="12">
    <location>
        <begin position="171"/>
        <end position="193"/>
    </location>
</feature>
<evidence type="ECO:0000259" key="13">
    <source>
        <dbReference type="Pfam" id="PF00485"/>
    </source>
</evidence>
<feature type="transmembrane region" description="Helical" evidence="12">
    <location>
        <begin position="319"/>
        <end position="344"/>
    </location>
</feature>
<dbReference type="RefSeq" id="WP_012324623.1">
    <property type="nucleotide sequence ID" value="NC_010506.1"/>
</dbReference>
<dbReference type="EMBL" id="CP000961">
    <property type="protein sequence ID" value="ACA86277.1"/>
    <property type="molecule type" value="Genomic_DNA"/>
</dbReference>
<evidence type="ECO:0000256" key="11">
    <source>
        <dbReference type="ARBA" id="ARBA00047663"/>
    </source>
</evidence>
<dbReference type="PANTHER" id="PTHR10285">
    <property type="entry name" value="URIDINE KINASE"/>
    <property type="match status" value="1"/>
</dbReference>
<keyword evidence="4" id="KW-0602">Photosynthesis</keyword>
<comment type="catalytic activity">
    <reaction evidence="11">
        <text>D-ribulose 5-phosphate + ATP = D-ribulose 1,5-bisphosphate + ADP + H(+)</text>
        <dbReference type="Rhea" id="RHEA:19365"/>
        <dbReference type="ChEBI" id="CHEBI:15378"/>
        <dbReference type="ChEBI" id="CHEBI:30616"/>
        <dbReference type="ChEBI" id="CHEBI:57870"/>
        <dbReference type="ChEBI" id="CHEBI:58121"/>
        <dbReference type="ChEBI" id="CHEBI:456216"/>
        <dbReference type="EC" id="2.7.1.19"/>
    </reaction>
</comment>
<keyword evidence="12" id="KW-1133">Transmembrane helix</keyword>
<evidence type="ECO:0000256" key="2">
    <source>
        <dbReference type="ARBA" id="ARBA00009719"/>
    </source>
</evidence>
<feature type="transmembrane region" description="Helical" evidence="12">
    <location>
        <begin position="239"/>
        <end position="264"/>
    </location>
</feature>
<dbReference type="AlphaFoldDB" id="B1KQN8"/>
<dbReference type="InterPro" id="IPR006083">
    <property type="entry name" value="PRK/URK"/>
</dbReference>
<evidence type="ECO:0000256" key="9">
    <source>
        <dbReference type="ARBA" id="ARBA00022840"/>
    </source>
</evidence>
<reference evidence="14 15" key="1">
    <citation type="submission" date="2008-02" db="EMBL/GenBank/DDBJ databases">
        <title>Complete sequence of Shewanella woodyi ATCC 51908.</title>
        <authorList>
            <consortium name="US DOE Joint Genome Institute"/>
            <person name="Copeland A."/>
            <person name="Lucas S."/>
            <person name="Lapidus A."/>
            <person name="Glavina del Rio T."/>
            <person name="Dalin E."/>
            <person name="Tice H."/>
            <person name="Bruce D."/>
            <person name="Goodwin L."/>
            <person name="Pitluck S."/>
            <person name="Sims D."/>
            <person name="Brettin T."/>
            <person name="Detter J.C."/>
            <person name="Han C."/>
            <person name="Kuske C.R."/>
            <person name="Schmutz J."/>
            <person name="Larimer F."/>
            <person name="Land M."/>
            <person name="Hauser L."/>
            <person name="Kyrpides N."/>
            <person name="Lykidis A."/>
            <person name="Zhao J.-S."/>
            <person name="Richardson P."/>
        </authorList>
    </citation>
    <scope>NUCLEOTIDE SEQUENCE [LARGE SCALE GENOMIC DNA]</scope>
    <source>
        <strain evidence="15">ATCC 51908 / MS32</strain>
    </source>
</reference>
<evidence type="ECO:0000256" key="10">
    <source>
        <dbReference type="ARBA" id="ARBA00031382"/>
    </source>
</evidence>
<evidence type="ECO:0000256" key="5">
    <source>
        <dbReference type="ARBA" id="ARBA00022567"/>
    </source>
</evidence>
<feature type="transmembrane region" description="Helical" evidence="12">
    <location>
        <begin position="296"/>
        <end position="312"/>
    </location>
</feature>
<evidence type="ECO:0000313" key="15">
    <source>
        <dbReference type="Proteomes" id="UP000002168"/>
    </source>
</evidence>
<keyword evidence="7" id="KW-0547">Nucleotide-binding</keyword>
<feature type="transmembrane region" description="Helical" evidence="12">
    <location>
        <begin position="205"/>
        <end position="227"/>
    </location>
</feature>
<dbReference type="HOGENOM" id="CLU_405933_0_0_6"/>
<evidence type="ECO:0000256" key="7">
    <source>
        <dbReference type="ARBA" id="ARBA00022741"/>
    </source>
</evidence>
<dbReference type="EC" id="2.7.1.19" evidence="3"/>
<evidence type="ECO:0000313" key="14">
    <source>
        <dbReference type="EMBL" id="ACA86277.1"/>
    </source>
</evidence>
<dbReference type="InterPro" id="IPR006082">
    <property type="entry name" value="PRK"/>
</dbReference>
<dbReference type="Proteomes" id="UP000002168">
    <property type="component" value="Chromosome"/>
</dbReference>
<dbReference type="GO" id="GO:0019253">
    <property type="term" value="P:reductive pentose-phosphate cycle"/>
    <property type="evidence" value="ECO:0007669"/>
    <property type="project" value="UniProtKB-KW"/>
</dbReference>
<keyword evidence="8 14" id="KW-0418">Kinase</keyword>
<keyword evidence="9" id="KW-0067">ATP-binding</keyword>
<feature type="transmembrane region" description="Helical" evidence="12">
    <location>
        <begin position="96"/>
        <end position="117"/>
    </location>
</feature>
<dbReference type="SUPFAM" id="SSF52540">
    <property type="entry name" value="P-loop containing nucleoside triphosphate hydrolases"/>
    <property type="match status" value="1"/>
</dbReference>
<keyword evidence="6" id="KW-0808">Transferase</keyword>
<keyword evidence="12" id="KW-0812">Transmembrane</keyword>
<dbReference type="GO" id="GO:0005524">
    <property type="term" value="F:ATP binding"/>
    <property type="evidence" value="ECO:0007669"/>
    <property type="project" value="UniProtKB-KW"/>
</dbReference>
<organism evidence="14 15">
    <name type="scientific">Shewanella woodyi (strain ATCC 51908 / MS32)</name>
    <dbReference type="NCBI Taxonomy" id="392500"/>
    <lineage>
        <taxon>Bacteria</taxon>
        <taxon>Pseudomonadati</taxon>
        <taxon>Pseudomonadota</taxon>
        <taxon>Gammaproteobacteria</taxon>
        <taxon>Alteromonadales</taxon>
        <taxon>Shewanellaceae</taxon>
        <taxon>Shewanella</taxon>
    </lineage>
</organism>
<dbReference type="GO" id="GO:0008974">
    <property type="term" value="F:phosphoribulokinase activity"/>
    <property type="evidence" value="ECO:0007669"/>
    <property type="project" value="UniProtKB-EC"/>
</dbReference>
<dbReference type="InterPro" id="IPR027417">
    <property type="entry name" value="P-loop_NTPase"/>
</dbReference>
<evidence type="ECO:0000256" key="12">
    <source>
        <dbReference type="SAM" id="Phobius"/>
    </source>
</evidence>
<comment type="pathway">
    <text evidence="1">Carbohydrate biosynthesis; Calvin cycle.</text>
</comment>
<evidence type="ECO:0000256" key="1">
    <source>
        <dbReference type="ARBA" id="ARBA00005215"/>
    </source>
</evidence>
<feature type="transmembrane region" description="Helical" evidence="12">
    <location>
        <begin position="271"/>
        <end position="290"/>
    </location>
</feature>
<keyword evidence="12" id="KW-0472">Membrane</keyword>
<evidence type="ECO:0000256" key="8">
    <source>
        <dbReference type="ARBA" id="ARBA00022777"/>
    </source>
</evidence>
<dbReference type="Pfam" id="PF00485">
    <property type="entry name" value="PRK"/>
    <property type="match status" value="1"/>
</dbReference>
<dbReference type="Gene3D" id="3.40.50.300">
    <property type="entry name" value="P-loop containing nucleotide triphosphate hydrolases"/>
    <property type="match status" value="1"/>
</dbReference>
<feature type="domain" description="Phosphoribulokinase/uridine kinase" evidence="13">
    <location>
        <begin position="402"/>
        <end position="580"/>
    </location>
</feature>
<accession>B1KQN8</accession>
<sequence>MKNIAYFNIPYFKTGLLIRIVLIVFLAPEIQTDWFLPFISHFIDQPSFDPWSDFLLVNENYRAYPYGFTMLFSHTPLVLLGSFIDDFIKLSFFENLGLKATILIADFIVFSLLVKLYPNNSEAITTLYWLSPIVLFVNYWNGQTDIIPVAILLYAITLTKKNHMIASGLTLALAVTAKHSMLIVIPFFAIYLYKNKRYRRAFFPFLFSFFSALVLLVIPAIFSSGFVEMVLNTPETERIYHFAIPLGPEINIYVTPIIYVLLLYSMWRISWISFDVLMASIGLGFFALILLTPSPVGWYLWLLPFLIGYLLKKNEYSNFLFGTFTFLIICYHSMFSFGAQINYFEYDLIFELDKMSSYMNIHSRSLWVTLITTFGGLLSWRLLREEILKNKIYLIGTNPIAIGISGDSGAGKDTFGASLAGLFGKHSVSYVSGDDYHVWDRYGGMWNALTHLNPSANYIHKFCRDILALLERKSIYCRTYEHTTGLFSEPKLRKGNNVLIASGLHTLFSKSLSDKFDVRVFLEPSDQLRYFWKYQRDVNARGSNIESVSASLKKRQSDAQRYIHPQKKRADIIFQLIPLNQDNVSPFNPEQNFDDVRLKLQVTIKGRVYYERLSKVLIGLCGISLEKHFTNDNDNVTLTIEGDVFAEDMSLAIQSLNLTFTELLDIYPVWKDGMLGLMQIITILHLDETMRVRKK</sequence>
<dbReference type="STRING" id="392500.Swoo_1993"/>
<keyword evidence="15" id="KW-1185">Reference proteome</keyword>
<feature type="transmembrane region" description="Helical" evidence="12">
    <location>
        <begin position="364"/>
        <end position="383"/>
    </location>
</feature>
<dbReference type="KEGG" id="swd:Swoo_1993"/>
<protein>
    <recommendedName>
        <fullName evidence="3">phosphoribulokinase</fullName>
        <ecNumber evidence="3">2.7.1.19</ecNumber>
    </recommendedName>
    <alternativeName>
        <fullName evidence="10">Phosphopentokinase</fullName>
    </alternativeName>
</protein>
<comment type="similarity">
    <text evidence="2">Belongs to the phosphoribulokinase family.</text>
</comment>
<gene>
    <name evidence="14" type="ordered locus">Swoo_1993</name>
</gene>
<evidence type="ECO:0000256" key="6">
    <source>
        <dbReference type="ARBA" id="ARBA00022679"/>
    </source>
</evidence>
<name>B1KQN8_SHEWM</name>
<dbReference type="PRINTS" id="PR00478">
    <property type="entry name" value="PHRIBLKINASE"/>
</dbReference>
<evidence type="ECO:0000256" key="4">
    <source>
        <dbReference type="ARBA" id="ARBA00022531"/>
    </source>
</evidence>
<keyword evidence="5" id="KW-0113">Calvin cycle</keyword>
<dbReference type="eggNOG" id="COG0572">
    <property type="taxonomic scope" value="Bacteria"/>
</dbReference>
<proteinExistence type="inferred from homology"/>
<evidence type="ECO:0000256" key="3">
    <source>
        <dbReference type="ARBA" id="ARBA00012042"/>
    </source>
</evidence>